<dbReference type="AlphaFoldDB" id="A0A1G8A1U8"/>
<dbReference type="STRING" id="440168.SAMN04487974_1253"/>
<organism evidence="2 3">
    <name type="scientific">Pelagibacterium luteolum</name>
    <dbReference type="NCBI Taxonomy" id="440168"/>
    <lineage>
        <taxon>Bacteria</taxon>
        <taxon>Pseudomonadati</taxon>
        <taxon>Pseudomonadota</taxon>
        <taxon>Alphaproteobacteria</taxon>
        <taxon>Hyphomicrobiales</taxon>
        <taxon>Devosiaceae</taxon>
        <taxon>Pelagibacterium</taxon>
    </lineage>
</organism>
<feature type="transmembrane region" description="Helical" evidence="1">
    <location>
        <begin position="7"/>
        <end position="31"/>
    </location>
</feature>
<proteinExistence type="predicted"/>
<keyword evidence="1" id="KW-0472">Membrane</keyword>
<dbReference type="EMBL" id="FNCS01000025">
    <property type="protein sequence ID" value="SDH14807.1"/>
    <property type="molecule type" value="Genomic_DNA"/>
</dbReference>
<name>A0A1G8A1U8_9HYPH</name>
<protein>
    <submittedName>
        <fullName evidence="2">Uncharacterized protein</fullName>
    </submittedName>
</protein>
<gene>
    <name evidence="2" type="ORF">SAMN04487974_1253</name>
</gene>
<keyword evidence="1" id="KW-1133">Transmembrane helix</keyword>
<reference evidence="2 3" key="1">
    <citation type="submission" date="2016-10" db="EMBL/GenBank/DDBJ databases">
        <authorList>
            <person name="de Groot N.N."/>
        </authorList>
    </citation>
    <scope>NUCLEOTIDE SEQUENCE [LARGE SCALE GENOMIC DNA]</scope>
    <source>
        <strain evidence="2 3">CGMCC 1.10267</strain>
    </source>
</reference>
<keyword evidence="1" id="KW-0812">Transmembrane</keyword>
<accession>A0A1G8A1U8</accession>
<keyword evidence="3" id="KW-1185">Reference proteome</keyword>
<sequence>MKRKIDAAIASIIFAVIVTISILVLTAMLVVQGYNDQFERAETTAAADAHIVAVHTQWMVEASLQALERIKDSIALEGTWPQDRGLGNIDEQLSSLPNYMRISVYGPAEICDFPMTTRCARSMSPPNLFSAISSPAGTT</sequence>
<evidence type="ECO:0000313" key="3">
    <source>
        <dbReference type="Proteomes" id="UP000199495"/>
    </source>
</evidence>
<evidence type="ECO:0000256" key="1">
    <source>
        <dbReference type="SAM" id="Phobius"/>
    </source>
</evidence>
<evidence type="ECO:0000313" key="2">
    <source>
        <dbReference type="EMBL" id="SDH14807.1"/>
    </source>
</evidence>
<dbReference type="Proteomes" id="UP000199495">
    <property type="component" value="Unassembled WGS sequence"/>
</dbReference>